<protein>
    <recommendedName>
        <fullName evidence="10">Tol-Pal system protein TolQ</fullName>
    </recommendedName>
</protein>
<dbReference type="STRING" id="265719.SAMN04488509_11318"/>
<organism evidence="12 13">
    <name type="scientific">Aquimonas voraii</name>
    <dbReference type="NCBI Taxonomy" id="265719"/>
    <lineage>
        <taxon>Bacteria</taxon>
        <taxon>Pseudomonadati</taxon>
        <taxon>Pseudomonadota</taxon>
        <taxon>Gammaproteobacteria</taxon>
        <taxon>Lysobacterales</taxon>
        <taxon>Lysobacteraceae</taxon>
        <taxon>Aquimonas</taxon>
    </lineage>
</organism>
<feature type="transmembrane region" description="Helical" evidence="10">
    <location>
        <begin position="20"/>
        <end position="40"/>
    </location>
</feature>
<keyword evidence="8 10" id="KW-0472">Membrane</keyword>
<feature type="transmembrane region" description="Helical" evidence="10">
    <location>
        <begin position="174"/>
        <end position="195"/>
    </location>
</feature>
<dbReference type="NCBIfam" id="TIGR02796">
    <property type="entry name" value="tolQ"/>
    <property type="match status" value="1"/>
</dbReference>
<keyword evidence="9 10" id="KW-0131">Cell cycle</keyword>
<evidence type="ECO:0000256" key="10">
    <source>
        <dbReference type="HAMAP-Rule" id="MF_02202"/>
    </source>
</evidence>
<comment type="subcellular location">
    <subcellularLocation>
        <location evidence="10">Cell inner membrane</location>
        <topology evidence="10">Multi-pass membrane protein</topology>
    </subcellularLocation>
    <subcellularLocation>
        <location evidence="1">Cell membrane</location>
        <topology evidence="1">Multi-pass membrane protein</topology>
    </subcellularLocation>
</comment>
<dbReference type="GO" id="GO:0005886">
    <property type="term" value="C:plasma membrane"/>
    <property type="evidence" value="ECO:0007669"/>
    <property type="project" value="UniProtKB-SubCell"/>
</dbReference>
<evidence type="ECO:0000256" key="7">
    <source>
        <dbReference type="ARBA" id="ARBA00022989"/>
    </source>
</evidence>
<dbReference type="InterPro" id="IPR014163">
    <property type="entry name" value="Tol-Pal_TolQ"/>
</dbReference>
<sequence>MPISQNINVLDLILHASLPVQLVMLLLVLGSISSWVIILMKKRVLDRAFKGADAFEERFWSGTDMSALMRELGNQDERATGLSAIFEAGFREFARLRQKKGMDNRTQLEGAQRAMRTALSREMDALEHNLEYLANVGSISPYVGLFGTVWGIMISFIGLADVKEATIATVAPGIAEALIATAMGLFAAIPAVWAYNRYATRVERIHTRYETFAEEFSTILQRHAHVDD</sequence>
<dbReference type="RefSeq" id="WP_176764227.1">
    <property type="nucleotide sequence ID" value="NZ_FNAG01000013.1"/>
</dbReference>
<evidence type="ECO:0000313" key="13">
    <source>
        <dbReference type="Proteomes" id="UP000199603"/>
    </source>
</evidence>
<evidence type="ECO:0000256" key="4">
    <source>
        <dbReference type="ARBA" id="ARBA00022519"/>
    </source>
</evidence>
<evidence type="ECO:0000256" key="2">
    <source>
        <dbReference type="ARBA" id="ARBA00010442"/>
    </source>
</evidence>
<keyword evidence="4 10" id="KW-0997">Cell inner membrane</keyword>
<evidence type="ECO:0000256" key="5">
    <source>
        <dbReference type="ARBA" id="ARBA00022618"/>
    </source>
</evidence>
<dbReference type="PANTHER" id="PTHR30625:SF3">
    <property type="entry name" value="TOL-PAL SYSTEM PROTEIN TOLQ"/>
    <property type="match status" value="1"/>
</dbReference>
<evidence type="ECO:0000256" key="8">
    <source>
        <dbReference type="ARBA" id="ARBA00023136"/>
    </source>
</evidence>
<comment type="similarity">
    <text evidence="2 10">Belongs to the ExbB/TolQ family.</text>
</comment>
<feature type="transmembrane region" description="Helical" evidence="10">
    <location>
        <begin position="142"/>
        <end position="162"/>
    </location>
</feature>
<comment type="subunit">
    <text evidence="10">The Tol-Pal system is composed of five core proteins: the inner membrane proteins TolA, TolQ and TolR, the periplasmic protein TolB and the outer membrane protein Pal. They form a network linking the inner and outer membranes and the peptidoglycan layer.</text>
</comment>
<dbReference type="GO" id="GO:0017038">
    <property type="term" value="P:protein import"/>
    <property type="evidence" value="ECO:0007669"/>
    <property type="project" value="TreeGrafter"/>
</dbReference>
<evidence type="ECO:0000256" key="3">
    <source>
        <dbReference type="ARBA" id="ARBA00022475"/>
    </source>
</evidence>
<keyword evidence="6 10" id="KW-0812">Transmembrane</keyword>
<keyword evidence="3 10" id="KW-1003">Cell membrane</keyword>
<evidence type="ECO:0000256" key="9">
    <source>
        <dbReference type="ARBA" id="ARBA00023306"/>
    </source>
</evidence>
<evidence type="ECO:0000259" key="11">
    <source>
        <dbReference type="Pfam" id="PF01618"/>
    </source>
</evidence>
<dbReference type="EMBL" id="FNAG01000013">
    <property type="protein sequence ID" value="SDD99498.1"/>
    <property type="molecule type" value="Genomic_DNA"/>
</dbReference>
<dbReference type="GO" id="GO:0043213">
    <property type="term" value="P:bacteriocin transport"/>
    <property type="evidence" value="ECO:0007669"/>
    <property type="project" value="InterPro"/>
</dbReference>
<keyword evidence="7 10" id="KW-1133">Transmembrane helix</keyword>
<dbReference type="AlphaFoldDB" id="A0A1G6ZA27"/>
<reference evidence="12 13" key="1">
    <citation type="submission" date="2016-10" db="EMBL/GenBank/DDBJ databases">
        <authorList>
            <person name="de Groot N.N."/>
        </authorList>
    </citation>
    <scope>NUCLEOTIDE SEQUENCE [LARGE SCALE GENOMIC DNA]</scope>
    <source>
        <strain evidence="12 13">DSM 16957</strain>
    </source>
</reference>
<dbReference type="Proteomes" id="UP000199603">
    <property type="component" value="Unassembled WGS sequence"/>
</dbReference>
<feature type="domain" description="MotA/TolQ/ExbB proton channel" evidence="11">
    <location>
        <begin position="83"/>
        <end position="210"/>
    </location>
</feature>
<accession>A0A1G6ZA27</accession>
<evidence type="ECO:0000256" key="1">
    <source>
        <dbReference type="ARBA" id="ARBA00004651"/>
    </source>
</evidence>
<dbReference type="Pfam" id="PF01618">
    <property type="entry name" value="MotA_ExbB"/>
    <property type="match status" value="1"/>
</dbReference>
<keyword evidence="5 10" id="KW-0132">Cell division</keyword>
<dbReference type="InterPro" id="IPR050790">
    <property type="entry name" value="ExbB/TolQ_transport"/>
</dbReference>
<comment type="function">
    <text evidence="10">Part of the Tol-Pal system, which plays a role in outer membrane invagination during cell division and is important for maintaining outer membrane integrity.</text>
</comment>
<name>A0A1G6ZA27_9GAMM</name>
<dbReference type="GO" id="GO:0051301">
    <property type="term" value="P:cell division"/>
    <property type="evidence" value="ECO:0007669"/>
    <property type="project" value="UniProtKB-UniRule"/>
</dbReference>
<gene>
    <name evidence="10" type="primary">tolQ</name>
    <name evidence="12" type="ORF">SAMN04488509_11318</name>
</gene>
<keyword evidence="13" id="KW-1185">Reference proteome</keyword>
<evidence type="ECO:0000256" key="6">
    <source>
        <dbReference type="ARBA" id="ARBA00022692"/>
    </source>
</evidence>
<evidence type="ECO:0000313" key="12">
    <source>
        <dbReference type="EMBL" id="SDD99498.1"/>
    </source>
</evidence>
<proteinExistence type="inferred from homology"/>
<dbReference type="PANTHER" id="PTHR30625">
    <property type="entry name" value="PROTEIN TOLQ"/>
    <property type="match status" value="1"/>
</dbReference>
<dbReference type="HAMAP" id="MF_02202">
    <property type="entry name" value="TolQ"/>
    <property type="match status" value="1"/>
</dbReference>
<dbReference type="InterPro" id="IPR002898">
    <property type="entry name" value="MotA_ExbB_proton_chnl"/>
</dbReference>